<dbReference type="InterPro" id="IPR039420">
    <property type="entry name" value="WalR-like"/>
</dbReference>
<evidence type="ECO:0000256" key="2">
    <source>
        <dbReference type="ARBA" id="ARBA00023015"/>
    </source>
</evidence>
<evidence type="ECO:0000259" key="7">
    <source>
        <dbReference type="PROSITE" id="PS50110"/>
    </source>
</evidence>
<evidence type="ECO:0008006" key="10">
    <source>
        <dbReference type="Google" id="ProtNLM"/>
    </source>
</evidence>
<evidence type="ECO:0000256" key="5">
    <source>
        <dbReference type="PROSITE-ProRule" id="PRU00169"/>
    </source>
</evidence>
<dbReference type="PANTHER" id="PTHR43214:SF43">
    <property type="entry name" value="TWO-COMPONENT RESPONSE REGULATOR"/>
    <property type="match status" value="1"/>
</dbReference>
<dbReference type="PROSITE" id="PS50110">
    <property type="entry name" value="RESPONSE_REGULATORY"/>
    <property type="match status" value="1"/>
</dbReference>
<dbReference type="CDD" id="cd17535">
    <property type="entry name" value="REC_NarL-like"/>
    <property type="match status" value="1"/>
</dbReference>
<keyword evidence="9" id="KW-1185">Reference proteome</keyword>
<sequence length="241" mass="27360">MNKQTSFSVEIKDMIRRNGSIKVLLADGDLAWQQRLAMLLESEPDIYLSNIVSTKEEAIRASAQLDVDVMILEMILNSPKRDGLDAAAEILRNKELPIIVLSSIQDPEVMVDAVVAGAVNYITKSNYMDIPVAIREAHRRQSSLHADVATIIRNEIELIKRKELHCMLTPTEKEILQLIGLGYRQTIIRELLGITSNTLKSHVRHITRKFDTRSIREAAEKAKRRGLYDLHYATRFNGTEI</sequence>
<dbReference type="SUPFAM" id="SSF46894">
    <property type="entry name" value="C-terminal effector domain of the bipartite response regulators"/>
    <property type="match status" value="1"/>
</dbReference>
<dbReference type="GO" id="GO:0006355">
    <property type="term" value="P:regulation of DNA-templated transcription"/>
    <property type="evidence" value="ECO:0007669"/>
    <property type="project" value="InterPro"/>
</dbReference>
<reference evidence="8 9" key="1">
    <citation type="submission" date="2017-03" db="EMBL/GenBank/DDBJ databases">
        <title>Isolation of Levoglucosan Utilizing Bacteria.</title>
        <authorList>
            <person name="Arya A.S."/>
        </authorList>
    </citation>
    <scope>NUCLEOTIDE SEQUENCE [LARGE SCALE GENOMIC DNA]</scope>
    <source>
        <strain evidence="8 9">MEC069</strain>
    </source>
</reference>
<feature type="domain" description="Response regulatory" evidence="7">
    <location>
        <begin position="22"/>
        <end position="139"/>
    </location>
</feature>
<comment type="caution">
    <text evidence="8">The sequence shown here is derived from an EMBL/GenBank/DDBJ whole genome shotgun (WGS) entry which is preliminary data.</text>
</comment>
<dbReference type="InterPro" id="IPR000792">
    <property type="entry name" value="Tscrpt_reg_LuxR_C"/>
</dbReference>
<dbReference type="EMBL" id="MYFO01000010">
    <property type="protein sequence ID" value="TFE88280.1"/>
    <property type="molecule type" value="Genomic_DNA"/>
</dbReference>
<evidence type="ECO:0000256" key="3">
    <source>
        <dbReference type="ARBA" id="ARBA00023125"/>
    </source>
</evidence>
<dbReference type="SMART" id="SM00448">
    <property type="entry name" value="REC"/>
    <property type="match status" value="1"/>
</dbReference>
<dbReference type="InterPro" id="IPR016032">
    <property type="entry name" value="Sig_transdc_resp-reg_C-effctor"/>
</dbReference>
<dbReference type="Pfam" id="PF00072">
    <property type="entry name" value="Response_reg"/>
    <property type="match status" value="1"/>
</dbReference>
<dbReference type="PROSITE" id="PS50043">
    <property type="entry name" value="HTH_LUXR_2"/>
    <property type="match status" value="1"/>
</dbReference>
<dbReference type="AlphaFoldDB" id="A0A4Y8Q3V3"/>
<dbReference type="Pfam" id="PF00196">
    <property type="entry name" value="GerE"/>
    <property type="match status" value="1"/>
</dbReference>
<keyword evidence="4" id="KW-0804">Transcription</keyword>
<comment type="caution">
    <text evidence="5">Lacks conserved residue(s) required for the propagation of feature annotation.</text>
</comment>
<dbReference type="GO" id="GO:0000160">
    <property type="term" value="P:phosphorelay signal transduction system"/>
    <property type="evidence" value="ECO:0007669"/>
    <property type="project" value="InterPro"/>
</dbReference>
<evidence type="ECO:0000313" key="8">
    <source>
        <dbReference type="EMBL" id="TFE88280.1"/>
    </source>
</evidence>
<feature type="domain" description="HTH luxR-type" evidence="6">
    <location>
        <begin position="161"/>
        <end position="226"/>
    </location>
</feature>
<dbReference type="PRINTS" id="PR00038">
    <property type="entry name" value="HTHLUXR"/>
</dbReference>
<dbReference type="InterPro" id="IPR011006">
    <property type="entry name" value="CheY-like_superfamily"/>
</dbReference>
<dbReference type="SMART" id="SM00421">
    <property type="entry name" value="HTH_LUXR"/>
    <property type="match status" value="1"/>
</dbReference>
<protein>
    <recommendedName>
        <fullName evidence="10">LuxR family transcriptional regulator</fullName>
    </recommendedName>
</protein>
<dbReference type="RefSeq" id="WP_134752364.1">
    <property type="nucleotide sequence ID" value="NZ_MYFO02000004.1"/>
</dbReference>
<name>A0A4Y8Q3V3_9BACL</name>
<proteinExistence type="predicted"/>
<accession>A0A4Y8Q3V3</accession>
<dbReference type="InterPro" id="IPR001789">
    <property type="entry name" value="Sig_transdc_resp-reg_receiver"/>
</dbReference>
<keyword evidence="3" id="KW-0238">DNA-binding</keyword>
<dbReference type="PANTHER" id="PTHR43214">
    <property type="entry name" value="TWO-COMPONENT RESPONSE REGULATOR"/>
    <property type="match status" value="1"/>
</dbReference>
<dbReference type="Proteomes" id="UP000298246">
    <property type="component" value="Unassembled WGS sequence"/>
</dbReference>
<dbReference type="OrthoDB" id="192836at2"/>
<evidence type="ECO:0000313" key="9">
    <source>
        <dbReference type="Proteomes" id="UP000298246"/>
    </source>
</evidence>
<dbReference type="SUPFAM" id="SSF52172">
    <property type="entry name" value="CheY-like"/>
    <property type="match status" value="1"/>
</dbReference>
<dbReference type="InterPro" id="IPR058245">
    <property type="entry name" value="NreC/VraR/RcsB-like_REC"/>
</dbReference>
<evidence type="ECO:0000259" key="6">
    <source>
        <dbReference type="PROSITE" id="PS50043"/>
    </source>
</evidence>
<keyword evidence="2" id="KW-0805">Transcription regulation</keyword>
<organism evidence="8 9">
    <name type="scientific">Paenibacillus athensensis</name>
    <dbReference type="NCBI Taxonomy" id="1967502"/>
    <lineage>
        <taxon>Bacteria</taxon>
        <taxon>Bacillati</taxon>
        <taxon>Bacillota</taxon>
        <taxon>Bacilli</taxon>
        <taxon>Bacillales</taxon>
        <taxon>Paenibacillaceae</taxon>
        <taxon>Paenibacillus</taxon>
    </lineage>
</organism>
<gene>
    <name evidence="8" type="ORF">B5M42_10145</name>
</gene>
<keyword evidence="1" id="KW-0597">Phosphoprotein</keyword>
<dbReference type="Gene3D" id="3.40.50.2300">
    <property type="match status" value="1"/>
</dbReference>
<evidence type="ECO:0000256" key="1">
    <source>
        <dbReference type="ARBA" id="ARBA00022553"/>
    </source>
</evidence>
<dbReference type="GO" id="GO:0003677">
    <property type="term" value="F:DNA binding"/>
    <property type="evidence" value="ECO:0007669"/>
    <property type="project" value="UniProtKB-KW"/>
</dbReference>
<dbReference type="CDD" id="cd06170">
    <property type="entry name" value="LuxR_C_like"/>
    <property type="match status" value="1"/>
</dbReference>
<evidence type="ECO:0000256" key="4">
    <source>
        <dbReference type="ARBA" id="ARBA00023163"/>
    </source>
</evidence>